<accession>A0A1J1I1V8</accession>
<organism evidence="1 2">
    <name type="scientific">Clunio marinus</name>
    <dbReference type="NCBI Taxonomy" id="568069"/>
    <lineage>
        <taxon>Eukaryota</taxon>
        <taxon>Metazoa</taxon>
        <taxon>Ecdysozoa</taxon>
        <taxon>Arthropoda</taxon>
        <taxon>Hexapoda</taxon>
        <taxon>Insecta</taxon>
        <taxon>Pterygota</taxon>
        <taxon>Neoptera</taxon>
        <taxon>Endopterygota</taxon>
        <taxon>Diptera</taxon>
        <taxon>Nematocera</taxon>
        <taxon>Chironomoidea</taxon>
        <taxon>Chironomidae</taxon>
        <taxon>Clunio</taxon>
    </lineage>
</organism>
<reference evidence="1 2" key="1">
    <citation type="submission" date="2015-04" db="EMBL/GenBank/DDBJ databases">
        <authorList>
            <person name="Syromyatnikov M.Y."/>
            <person name="Popov V.N."/>
        </authorList>
    </citation>
    <scope>NUCLEOTIDE SEQUENCE [LARGE SCALE GENOMIC DNA]</scope>
</reference>
<sequence length="63" mass="7418">MPGLHNHLISRIDVHFRDLFCTIYSVNNLKFQLLPNPDKKNKNFHSTTINFFFINSKPLEVTT</sequence>
<proteinExistence type="predicted"/>
<dbReference type="AlphaFoldDB" id="A0A1J1I1V8"/>
<evidence type="ECO:0000313" key="1">
    <source>
        <dbReference type="EMBL" id="CRK94327.1"/>
    </source>
</evidence>
<name>A0A1J1I1V8_9DIPT</name>
<dbReference type="Proteomes" id="UP000183832">
    <property type="component" value="Unassembled WGS sequence"/>
</dbReference>
<keyword evidence="2" id="KW-1185">Reference proteome</keyword>
<evidence type="ECO:0000313" key="2">
    <source>
        <dbReference type="Proteomes" id="UP000183832"/>
    </source>
</evidence>
<protein>
    <submittedName>
        <fullName evidence="1">CLUMA_CG007842, isoform A</fullName>
    </submittedName>
</protein>
<dbReference type="EMBL" id="CVRI01000038">
    <property type="protein sequence ID" value="CRK94327.1"/>
    <property type="molecule type" value="Genomic_DNA"/>
</dbReference>
<gene>
    <name evidence="1" type="ORF">CLUMA_CG007842</name>
</gene>